<organism evidence="6 7">
    <name type="scientific">Olea europaea subsp. europaea</name>
    <dbReference type="NCBI Taxonomy" id="158383"/>
    <lineage>
        <taxon>Eukaryota</taxon>
        <taxon>Viridiplantae</taxon>
        <taxon>Streptophyta</taxon>
        <taxon>Embryophyta</taxon>
        <taxon>Tracheophyta</taxon>
        <taxon>Spermatophyta</taxon>
        <taxon>Magnoliopsida</taxon>
        <taxon>eudicotyledons</taxon>
        <taxon>Gunneridae</taxon>
        <taxon>Pentapetalae</taxon>
        <taxon>asterids</taxon>
        <taxon>lamiids</taxon>
        <taxon>Lamiales</taxon>
        <taxon>Oleaceae</taxon>
        <taxon>Oleeae</taxon>
        <taxon>Olea</taxon>
    </lineage>
</organism>
<comment type="caution">
    <text evidence="6">The sequence shown here is derived from an EMBL/GenBank/DDBJ whole genome shotgun (WGS) entry which is preliminary data.</text>
</comment>
<reference evidence="6 7" key="1">
    <citation type="submission" date="2019-12" db="EMBL/GenBank/DDBJ databases">
        <authorList>
            <person name="Alioto T."/>
            <person name="Alioto T."/>
            <person name="Gomez Garrido J."/>
        </authorList>
    </citation>
    <scope>NUCLEOTIDE SEQUENCE [LARGE SCALE GENOMIC DNA]</scope>
</reference>
<dbReference type="GO" id="GO:0006412">
    <property type="term" value="P:translation"/>
    <property type="evidence" value="ECO:0007669"/>
    <property type="project" value="InterPro"/>
</dbReference>
<keyword evidence="1 4" id="KW-0689">Ribosomal protein</keyword>
<dbReference type="InterPro" id="IPR007836">
    <property type="entry name" value="Ribosomal_eS32"/>
</dbReference>
<dbReference type="EMBL" id="CACTIH010007881">
    <property type="protein sequence ID" value="CAA3018615.1"/>
    <property type="molecule type" value="Genomic_DNA"/>
</dbReference>
<dbReference type="GO" id="GO:1990904">
    <property type="term" value="C:ribonucleoprotein complex"/>
    <property type="evidence" value="ECO:0007669"/>
    <property type="project" value="UniProtKB-KW"/>
</dbReference>
<keyword evidence="2 4" id="KW-0687">Ribonucleoprotein</keyword>
<dbReference type="GO" id="GO:0003735">
    <property type="term" value="F:structural constituent of ribosome"/>
    <property type="evidence" value="ECO:0007669"/>
    <property type="project" value="UniProtKB-UniRule"/>
</dbReference>
<feature type="region of interest" description="Disordered" evidence="5">
    <location>
        <begin position="151"/>
        <end position="170"/>
    </location>
</feature>
<evidence type="ECO:0000256" key="3">
    <source>
        <dbReference type="ARBA" id="ARBA00043969"/>
    </source>
</evidence>
<dbReference type="Gramene" id="OE9A082573T1">
    <property type="protein sequence ID" value="OE9A082573C1"/>
    <property type="gene ID" value="OE9A082573"/>
</dbReference>
<comment type="subunit">
    <text evidence="4">Component of the large ribosomal subunit.</text>
</comment>
<sequence>MSYGGVDGAGGGDGVGSKLNWGCIRRVGDQGQRFIVLISQVNVQSPIKNLTTTIEFRQHLTIIDICTTPTTTKKTPNLDIIIGTIVDNVVDIITRVIIRAAAAAIEMKRGREKRGDRDRDREYDSLKIQICLICRIQSAPTGRTNMRAKWKKKRMRRLKRKRRKMRQRSK</sequence>
<comment type="similarity">
    <text evidence="3 4">Belongs to the eukaryotic ribosomal protein eS32 family.</text>
</comment>
<dbReference type="AlphaFoldDB" id="A0A8S0UKA4"/>
<evidence type="ECO:0000256" key="1">
    <source>
        <dbReference type="ARBA" id="ARBA00022980"/>
    </source>
</evidence>
<proteinExistence type="inferred from homology"/>
<keyword evidence="7" id="KW-1185">Reference proteome</keyword>
<evidence type="ECO:0000256" key="4">
    <source>
        <dbReference type="RuleBase" id="RU368055"/>
    </source>
</evidence>
<dbReference type="Pfam" id="PF05162">
    <property type="entry name" value="Ribosomal_L41"/>
    <property type="match status" value="1"/>
</dbReference>
<dbReference type="GO" id="GO:0005840">
    <property type="term" value="C:ribosome"/>
    <property type="evidence" value="ECO:0007669"/>
    <property type="project" value="UniProtKB-KW"/>
</dbReference>
<gene>
    <name evidence="6" type="ORF">OLEA9_A082573</name>
</gene>
<accession>A0A8S0UKA4</accession>
<evidence type="ECO:0000313" key="7">
    <source>
        <dbReference type="Proteomes" id="UP000594638"/>
    </source>
</evidence>
<name>A0A8S0UKA4_OLEEU</name>
<evidence type="ECO:0000256" key="5">
    <source>
        <dbReference type="SAM" id="MobiDB-lite"/>
    </source>
</evidence>
<evidence type="ECO:0000313" key="6">
    <source>
        <dbReference type="EMBL" id="CAA3018615.1"/>
    </source>
</evidence>
<protein>
    <recommendedName>
        <fullName evidence="4">60S ribosomal protein L41</fullName>
    </recommendedName>
</protein>
<dbReference type="Proteomes" id="UP000594638">
    <property type="component" value="Unassembled WGS sequence"/>
</dbReference>
<evidence type="ECO:0000256" key="2">
    <source>
        <dbReference type="ARBA" id="ARBA00023274"/>
    </source>
</evidence>